<feature type="compositionally biased region" description="Polar residues" evidence="1">
    <location>
        <begin position="332"/>
        <end position="362"/>
    </location>
</feature>
<feature type="compositionally biased region" description="Low complexity" evidence="1">
    <location>
        <begin position="321"/>
        <end position="331"/>
    </location>
</feature>
<dbReference type="OrthoDB" id="6341359at2759"/>
<name>B4PXR8_DROYA</name>
<evidence type="ECO:0000313" key="3">
    <source>
        <dbReference type="EMBL" id="EDX01904.2"/>
    </source>
</evidence>
<reference evidence="3 4" key="2">
    <citation type="journal article" date="2007" name="PLoS Biol.">
        <title>Principles of genome evolution in the Drosophila melanogaster species group.</title>
        <authorList>
            <person name="Ranz J.M."/>
            <person name="Maurin D."/>
            <person name="Chan Y.S."/>
            <person name="von Grotthuss M."/>
            <person name="Hillier L.W."/>
            <person name="Roote J."/>
            <person name="Ashburner M."/>
            <person name="Bergman C.M."/>
        </authorList>
    </citation>
    <scope>NUCLEOTIDE SEQUENCE [LARGE SCALE GENOMIC DNA]</scope>
    <source>
        <strain evidence="4">Tai18E2 / Tucson 14021-0261.01</strain>
    </source>
</reference>
<accession>B4PXR8</accession>
<evidence type="ECO:0000256" key="1">
    <source>
        <dbReference type="SAM" id="MobiDB-lite"/>
    </source>
</evidence>
<keyword evidence="2" id="KW-1133">Transmembrane helix</keyword>
<keyword evidence="2" id="KW-0812">Transmembrane</keyword>
<dbReference type="EMBL" id="CM000162">
    <property type="protein sequence ID" value="EDX01904.2"/>
    <property type="molecule type" value="Genomic_DNA"/>
</dbReference>
<dbReference type="HOGENOM" id="CLU_059244_0_0_1"/>
<protein>
    <submittedName>
        <fullName evidence="3">Uncharacterized protein, isoform A</fullName>
    </submittedName>
</protein>
<dbReference type="Proteomes" id="UP000002282">
    <property type="component" value="Chromosome X"/>
</dbReference>
<sequence length="362" mass="39901">MGSPKGSYILAVIKIRKSLVQSRGQKRILKHPWGCKGIFQLMAFFMMNMLFGNCVGSCDQLAGPPPDFILSMPPPPLPSFLISKPATVDILVPSNESQPCFAAFMCGHGMQHNESGNALMELVRSDSKSLESVWLFVSSCIGIFVFGCFLALIVMRCRDSSFFSYHDANIKQTAINALGEATKSNAFTSGGILYPCATANSRDLLQSQLVNDSRLLWATLTPHGTRHFIIENSQDGHYESVDYRGKSHSQVFRGYEKHSQSFVKSFDNNGFVDYDYEDPTPLMDSYHDDMDSGYQEPHEVTGSLKRSAMRTVESLNDTPTSGGSSSNYHSSANQIGNSKSISRKTTLSRRISDASSQNGTSM</sequence>
<feature type="transmembrane region" description="Helical" evidence="2">
    <location>
        <begin position="133"/>
        <end position="155"/>
    </location>
</feature>
<evidence type="ECO:0000256" key="2">
    <source>
        <dbReference type="SAM" id="Phobius"/>
    </source>
</evidence>
<evidence type="ECO:0000313" key="4">
    <source>
        <dbReference type="Proteomes" id="UP000002282"/>
    </source>
</evidence>
<feature type="region of interest" description="Disordered" evidence="1">
    <location>
        <begin position="282"/>
        <end position="362"/>
    </location>
</feature>
<reference evidence="3 4" key="1">
    <citation type="journal article" date="2007" name="Nature">
        <title>Evolution of genes and genomes on the Drosophila phylogeny.</title>
        <authorList>
            <consortium name="Drosophila 12 Genomes Consortium"/>
            <person name="Clark A.G."/>
            <person name="Eisen M.B."/>
            <person name="Smith D.R."/>
            <person name="Bergman C.M."/>
            <person name="Oliver B."/>
            <person name="Markow T.A."/>
            <person name="Kaufman T.C."/>
            <person name="Kellis M."/>
            <person name="Gelbart W."/>
            <person name="Iyer V.N."/>
            <person name="Pollard D.A."/>
            <person name="Sackton T.B."/>
            <person name="Larracuente A.M."/>
            <person name="Singh N.D."/>
            <person name="Abad J.P."/>
            <person name="Abt D.N."/>
            <person name="Adryan B."/>
            <person name="Aguade M."/>
            <person name="Akashi H."/>
            <person name="Anderson W.W."/>
            <person name="Aquadro C.F."/>
            <person name="Ardell D.H."/>
            <person name="Arguello R."/>
            <person name="Artieri C.G."/>
            <person name="Barbash D.A."/>
            <person name="Barker D."/>
            <person name="Barsanti P."/>
            <person name="Batterham P."/>
            <person name="Batzoglou S."/>
            <person name="Begun D."/>
            <person name="Bhutkar A."/>
            <person name="Blanco E."/>
            <person name="Bosak S.A."/>
            <person name="Bradley R.K."/>
            <person name="Brand A.D."/>
            <person name="Brent M.R."/>
            <person name="Brooks A.N."/>
            <person name="Brown R.H."/>
            <person name="Butlin R.K."/>
            <person name="Caggese C."/>
            <person name="Calvi B.R."/>
            <person name="Bernardo de Carvalho A."/>
            <person name="Caspi A."/>
            <person name="Castrezana S."/>
            <person name="Celniker S.E."/>
            <person name="Chang J.L."/>
            <person name="Chapple C."/>
            <person name="Chatterji S."/>
            <person name="Chinwalla A."/>
            <person name="Civetta A."/>
            <person name="Clifton S.W."/>
            <person name="Comeron J.M."/>
            <person name="Costello J.C."/>
            <person name="Coyne J.A."/>
            <person name="Daub J."/>
            <person name="David R.G."/>
            <person name="Delcher A.L."/>
            <person name="Delehaunty K."/>
            <person name="Do C.B."/>
            <person name="Ebling H."/>
            <person name="Edwards K."/>
            <person name="Eickbush T."/>
            <person name="Evans J.D."/>
            <person name="Filipski A."/>
            <person name="Findeiss S."/>
            <person name="Freyhult E."/>
            <person name="Fulton L."/>
            <person name="Fulton R."/>
            <person name="Garcia A.C."/>
            <person name="Gardiner A."/>
            <person name="Garfield D.A."/>
            <person name="Garvin B.E."/>
            <person name="Gibson G."/>
            <person name="Gilbert D."/>
            <person name="Gnerre S."/>
            <person name="Godfrey J."/>
            <person name="Good R."/>
            <person name="Gotea V."/>
            <person name="Gravely B."/>
            <person name="Greenberg A.J."/>
            <person name="Griffiths-Jones S."/>
            <person name="Gross S."/>
            <person name="Guigo R."/>
            <person name="Gustafson E.A."/>
            <person name="Haerty W."/>
            <person name="Hahn M.W."/>
            <person name="Halligan D.L."/>
            <person name="Halpern A.L."/>
            <person name="Halter G.M."/>
            <person name="Han M.V."/>
            <person name="Heger A."/>
            <person name="Hillier L."/>
            <person name="Hinrichs A.S."/>
            <person name="Holmes I."/>
            <person name="Hoskins R.A."/>
            <person name="Hubisz M.J."/>
            <person name="Hultmark D."/>
            <person name="Huntley M.A."/>
            <person name="Jaffe D.B."/>
            <person name="Jagadeeshan S."/>
            <person name="Jeck W.R."/>
            <person name="Johnson J."/>
            <person name="Jones C.D."/>
            <person name="Jordan W.C."/>
            <person name="Karpen G.H."/>
            <person name="Kataoka E."/>
            <person name="Keightley P.D."/>
            <person name="Kheradpour P."/>
            <person name="Kirkness E.F."/>
            <person name="Koerich L.B."/>
            <person name="Kristiansen K."/>
            <person name="Kudrna D."/>
            <person name="Kulathinal R.J."/>
            <person name="Kumar S."/>
            <person name="Kwok R."/>
            <person name="Lander E."/>
            <person name="Langley C.H."/>
            <person name="Lapoint R."/>
            <person name="Lazzaro B.P."/>
            <person name="Lee S.J."/>
            <person name="Levesque L."/>
            <person name="Li R."/>
            <person name="Lin C.F."/>
            <person name="Lin M.F."/>
            <person name="Lindblad-Toh K."/>
            <person name="Llopart A."/>
            <person name="Long M."/>
            <person name="Low L."/>
            <person name="Lozovsky E."/>
            <person name="Lu J."/>
            <person name="Luo M."/>
            <person name="Machado C.A."/>
            <person name="Makalowski W."/>
            <person name="Marzo M."/>
            <person name="Matsuda M."/>
            <person name="Matzkin L."/>
            <person name="McAllister B."/>
            <person name="McBride C.S."/>
            <person name="McKernan B."/>
            <person name="McKernan K."/>
            <person name="Mendez-Lago M."/>
            <person name="Minx P."/>
            <person name="Mollenhauer M.U."/>
            <person name="Montooth K."/>
            <person name="Mount S.M."/>
            <person name="Mu X."/>
            <person name="Myers E."/>
            <person name="Negre B."/>
            <person name="Newfeld S."/>
            <person name="Nielsen R."/>
            <person name="Noor M.A."/>
            <person name="O'Grady P."/>
            <person name="Pachter L."/>
            <person name="Papaceit M."/>
            <person name="Parisi M.J."/>
            <person name="Parisi M."/>
            <person name="Parts L."/>
            <person name="Pedersen J.S."/>
            <person name="Pesole G."/>
            <person name="Phillippy A.M."/>
            <person name="Ponting C.P."/>
            <person name="Pop M."/>
            <person name="Porcelli D."/>
            <person name="Powell J.R."/>
            <person name="Prohaska S."/>
            <person name="Pruitt K."/>
            <person name="Puig M."/>
            <person name="Quesneville H."/>
            <person name="Ram K.R."/>
            <person name="Rand D."/>
            <person name="Rasmussen M.D."/>
            <person name="Reed L.K."/>
            <person name="Reenan R."/>
            <person name="Reily A."/>
            <person name="Remington K.A."/>
            <person name="Rieger T.T."/>
            <person name="Ritchie M.G."/>
            <person name="Robin C."/>
            <person name="Rogers Y.H."/>
            <person name="Rohde C."/>
            <person name="Rozas J."/>
            <person name="Rubenfield M.J."/>
            <person name="Ruiz A."/>
            <person name="Russo S."/>
            <person name="Salzberg S.L."/>
            <person name="Sanchez-Gracia A."/>
            <person name="Saranga D.J."/>
            <person name="Sato H."/>
            <person name="Schaeffer S.W."/>
            <person name="Schatz M.C."/>
            <person name="Schlenke T."/>
            <person name="Schwartz R."/>
            <person name="Segarra C."/>
            <person name="Singh R.S."/>
            <person name="Sirot L."/>
            <person name="Sirota M."/>
            <person name="Sisneros N.B."/>
            <person name="Smith C.D."/>
            <person name="Smith T.F."/>
            <person name="Spieth J."/>
            <person name="Stage D.E."/>
            <person name="Stark A."/>
            <person name="Stephan W."/>
            <person name="Strausberg R.L."/>
            <person name="Strempel S."/>
            <person name="Sturgill D."/>
            <person name="Sutton G."/>
            <person name="Sutton G.G."/>
            <person name="Tao W."/>
            <person name="Teichmann S."/>
            <person name="Tobari Y.N."/>
            <person name="Tomimura Y."/>
            <person name="Tsolas J.M."/>
            <person name="Valente V.L."/>
            <person name="Venter E."/>
            <person name="Venter J.C."/>
            <person name="Vicario S."/>
            <person name="Vieira F.G."/>
            <person name="Vilella A.J."/>
            <person name="Villasante A."/>
            <person name="Walenz B."/>
            <person name="Wang J."/>
            <person name="Wasserman M."/>
            <person name="Watts T."/>
            <person name="Wilson D."/>
            <person name="Wilson R.K."/>
            <person name="Wing R.A."/>
            <person name="Wolfner M.F."/>
            <person name="Wong A."/>
            <person name="Wong G.K."/>
            <person name="Wu C.I."/>
            <person name="Wu G."/>
            <person name="Yamamoto D."/>
            <person name="Yang H.P."/>
            <person name="Yang S.P."/>
            <person name="Yorke J.A."/>
            <person name="Yoshida K."/>
            <person name="Zdobnov E."/>
            <person name="Zhang P."/>
            <person name="Zhang Y."/>
            <person name="Zimin A.V."/>
            <person name="Baldwin J."/>
            <person name="Abdouelleil A."/>
            <person name="Abdulkadir J."/>
            <person name="Abebe A."/>
            <person name="Abera B."/>
            <person name="Abreu J."/>
            <person name="Acer S.C."/>
            <person name="Aftuck L."/>
            <person name="Alexander A."/>
            <person name="An P."/>
            <person name="Anderson E."/>
            <person name="Anderson S."/>
            <person name="Arachi H."/>
            <person name="Azer M."/>
            <person name="Bachantsang P."/>
            <person name="Barry A."/>
            <person name="Bayul T."/>
            <person name="Berlin A."/>
            <person name="Bessette D."/>
            <person name="Bloom T."/>
            <person name="Blye J."/>
            <person name="Boguslavskiy L."/>
            <person name="Bonnet C."/>
            <person name="Boukhgalter B."/>
            <person name="Bourzgui I."/>
            <person name="Brown A."/>
            <person name="Cahill P."/>
            <person name="Channer S."/>
            <person name="Cheshatsang Y."/>
            <person name="Chuda L."/>
            <person name="Citroen M."/>
            <person name="Collymore A."/>
            <person name="Cooke P."/>
            <person name="Costello M."/>
            <person name="D'Aco K."/>
            <person name="Daza R."/>
            <person name="De Haan G."/>
            <person name="DeGray S."/>
            <person name="DeMaso C."/>
            <person name="Dhargay N."/>
            <person name="Dooley K."/>
            <person name="Dooley E."/>
            <person name="Doricent M."/>
            <person name="Dorje P."/>
            <person name="Dorjee K."/>
            <person name="Dupes A."/>
            <person name="Elong R."/>
            <person name="Falk J."/>
            <person name="Farina A."/>
            <person name="Faro S."/>
            <person name="Ferguson D."/>
            <person name="Fisher S."/>
            <person name="Foley C.D."/>
            <person name="Franke A."/>
            <person name="Friedrich D."/>
            <person name="Gadbois L."/>
            <person name="Gearin G."/>
            <person name="Gearin C.R."/>
            <person name="Giannoukos G."/>
            <person name="Goode T."/>
            <person name="Graham J."/>
            <person name="Grandbois E."/>
            <person name="Grewal S."/>
            <person name="Gyaltsen K."/>
            <person name="Hafez N."/>
            <person name="Hagos B."/>
            <person name="Hall J."/>
            <person name="Henson C."/>
            <person name="Hollinger A."/>
            <person name="Honan T."/>
            <person name="Huard M.D."/>
            <person name="Hughes L."/>
            <person name="Hurhula B."/>
            <person name="Husby M.E."/>
            <person name="Kamat A."/>
            <person name="Kanga B."/>
            <person name="Kashin S."/>
            <person name="Khazanovich D."/>
            <person name="Kisner P."/>
            <person name="Lance K."/>
            <person name="Lara M."/>
            <person name="Lee W."/>
            <person name="Lennon N."/>
            <person name="Letendre F."/>
            <person name="LeVine R."/>
            <person name="Lipovsky A."/>
            <person name="Liu X."/>
            <person name="Liu J."/>
            <person name="Liu S."/>
            <person name="Lokyitsang T."/>
            <person name="Lokyitsang Y."/>
            <person name="Lubonja R."/>
            <person name="Lui A."/>
            <person name="MacDonald P."/>
            <person name="Magnisalis V."/>
            <person name="Maru K."/>
            <person name="Matthews C."/>
            <person name="McCusker W."/>
            <person name="McDonough S."/>
            <person name="Mehta T."/>
            <person name="Meldrim J."/>
            <person name="Meneus L."/>
            <person name="Mihai O."/>
            <person name="Mihalev A."/>
            <person name="Mihova T."/>
            <person name="Mittelman R."/>
            <person name="Mlenga V."/>
            <person name="Montmayeur A."/>
            <person name="Mulrain L."/>
            <person name="Navidi A."/>
            <person name="Naylor J."/>
            <person name="Negash T."/>
            <person name="Nguyen T."/>
            <person name="Nguyen N."/>
            <person name="Nicol R."/>
            <person name="Norbu C."/>
            <person name="Norbu N."/>
            <person name="Novod N."/>
            <person name="O'Neill B."/>
            <person name="Osman S."/>
            <person name="Markiewicz E."/>
            <person name="Oyono O.L."/>
            <person name="Patti C."/>
            <person name="Phunkhang P."/>
            <person name="Pierre F."/>
            <person name="Priest M."/>
            <person name="Raghuraman S."/>
            <person name="Rege F."/>
            <person name="Reyes R."/>
            <person name="Rise C."/>
            <person name="Rogov P."/>
            <person name="Ross K."/>
            <person name="Ryan E."/>
            <person name="Settipalli S."/>
            <person name="Shea T."/>
            <person name="Sherpa N."/>
            <person name="Shi L."/>
            <person name="Shih D."/>
            <person name="Sparrow T."/>
            <person name="Spaulding J."/>
            <person name="Stalker J."/>
            <person name="Stange-Thomann N."/>
            <person name="Stavropoulos S."/>
            <person name="Stone C."/>
            <person name="Strader C."/>
            <person name="Tesfaye S."/>
            <person name="Thomson T."/>
            <person name="Thoulutsang Y."/>
            <person name="Thoulutsang D."/>
            <person name="Topham K."/>
            <person name="Topping I."/>
            <person name="Tsamla T."/>
            <person name="Vassiliev H."/>
            <person name="Vo A."/>
            <person name="Wangchuk T."/>
            <person name="Wangdi T."/>
            <person name="Weiand M."/>
            <person name="Wilkinson J."/>
            <person name="Wilson A."/>
            <person name="Yadav S."/>
            <person name="Young G."/>
            <person name="Yu Q."/>
            <person name="Zembek L."/>
            <person name="Zhong D."/>
            <person name="Zimmer A."/>
            <person name="Zwirko Z."/>
            <person name="Jaffe D.B."/>
            <person name="Alvarez P."/>
            <person name="Brockman W."/>
            <person name="Butler J."/>
            <person name="Chin C."/>
            <person name="Gnerre S."/>
            <person name="Grabherr M."/>
            <person name="Kleber M."/>
            <person name="Mauceli E."/>
            <person name="MacCallum I."/>
        </authorList>
    </citation>
    <scope>NUCLEOTIDE SEQUENCE [LARGE SCALE GENOMIC DNA]</scope>
    <source>
        <strain evidence="4">Tai18E2 / Tucson 14021-0261.01</strain>
    </source>
</reference>
<gene>
    <name evidence="3" type="primary">Dyak\GE15977</name>
    <name evidence="3" type="synonym">dyak_GLEANR_17442</name>
    <name evidence="3" type="synonym">GE15977</name>
    <name evidence="3" type="ORF">Dyak_GE15977</name>
</gene>
<dbReference type="AlphaFoldDB" id="B4PXR8"/>
<keyword evidence="4" id="KW-1185">Reference proteome</keyword>
<organism evidence="3 4">
    <name type="scientific">Drosophila yakuba</name>
    <name type="common">Fruit fly</name>
    <dbReference type="NCBI Taxonomy" id="7245"/>
    <lineage>
        <taxon>Eukaryota</taxon>
        <taxon>Metazoa</taxon>
        <taxon>Ecdysozoa</taxon>
        <taxon>Arthropoda</taxon>
        <taxon>Hexapoda</taxon>
        <taxon>Insecta</taxon>
        <taxon>Pterygota</taxon>
        <taxon>Neoptera</taxon>
        <taxon>Endopterygota</taxon>
        <taxon>Diptera</taxon>
        <taxon>Brachycera</taxon>
        <taxon>Muscomorpha</taxon>
        <taxon>Ephydroidea</taxon>
        <taxon>Drosophilidae</taxon>
        <taxon>Drosophila</taxon>
        <taxon>Sophophora</taxon>
    </lineage>
</organism>
<keyword evidence="2" id="KW-0472">Membrane</keyword>
<proteinExistence type="predicted"/>